<accession>A0ABQ2AC74</accession>
<comment type="caution">
    <text evidence="2">The sequence shown here is derived from an EMBL/GenBank/DDBJ whole genome shotgun (WGS) entry which is preliminary data.</text>
</comment>
<name>A0ABQ2AC74_9BACT</name>
<proteinExistence type="predicted"/>
<dbReference type="EMBL" id="BMGY01000034">
    <property type="protein sequence ID" value="GGH88744.1"/>
    <property type="molecule type" value="Genomic_DNA"/>
</dbReference>
<keyword evidence="3" id="KW-1185">Reference proteome</keyword>
<reference evidence="3" key="1">
    <citation type="journal article" date="2019" name="Int. J. Syst. Evol. Microbiol.">
        <title>The Global Catalogue of Microorganisms (GCM) 10K type strain sequencing project: providing services to taxonomists for standard genome sequencing and annotation.</title>
        <authorList>
            <consortium name="The Broad Institute Genomics Platform"/>
            <consortium name="The Broad Institute Genome Sequencing Center for Infectious Disease"/>
            <person name="Wu L."/>
            <person name="Ma J."/>
        </authorList>
    </citation>
    <scope>NUCLEOTIDE SEQUENCE [LARGE SCALE GENOMIC DNA]</scope>
    <source>
        <strain evidence="3">CGMCC 1.14966</strain>
    </source>
</reference>
<evidence type="ECO:0000256" key="1">
    <source>
        <dbReference type="SAM" id="SignalP"/>
    </source>
</evidence>
<protein>
    <submittedName>
        <fullName evidence="2">Uncharacterized protein</fullName>
    </submittedName>
</protein>
<sequence>MNRPLTFSLACLWLILTAHSGRAQTYRLSLNAEKLEVPAGPWQVTRVLDLRSDRSELGTVHRGMANETVSADFVQPLTAELTQFFRTQLPAVAGARPVVLRVFTLALTEEMRASAEIAEAELVADFLEPQPDSTFRVLLTVGETTRRSGLEVTKRHATNLALLLQQALRKLAALPAPTIPSETLTRADALAGRGGAANPHFAIQAAGAAPKRGLYRSLQEFQNNAPSEPEFPFAIEHIAHPGKRWVGTDEVQANYLGTDDRHPTRPVNTAGLWGLSDGQELLMVYRNHFYKLMPAADSRNFTFTGPPVFDEKAAANMAGAAAVGGLLGAAIASAANSAAPMDVYELHLASGRVVAAQNTGQTDADGFAKAVDSARVYVYRRADAAKDQPVNFSASGQPTRPLRTRQWAVLTWQDRRHDLKICVQTGSGPEVCRSFVPNFSQPTYLECVVPTDGSAPALRLIPAKEGLFELRRIQRLTAAGK</sequence>
<organism evidence="2 3">
    <name type="scientific">Hymenobacter frigidus</name>
    <dbReference type="NCBI Taxonomy" id="1524095"/>
    <lineage>
        <taxon>Bacteria</taxon>
        <taxon>Pseudomonadati</taxon>
        <taxon>Bacteroidota</taxon>
        <taxon>Cytophagia</taxon>
        <taxon>Cytophagales</taxon>
        <taxon>Hymenobacteraceae</taxon>
        <taxon>Hymenobacter</taxon>
    </lineage>
</organism>
<evidence type="ECO:0000313" key="2">
    <source>
        <dbReference type="EMBL" id="GGH88744.1"/>
    </source>
</evidence>
<gene>
    <name evidence="2" type="ORF">GCM10011495_30720</name>
</gene>
<feature type="chain" id="PRO_5046495046" evidence="1">
    <location>
        <begin position="24"/>
        <end position="481"/>
    </location>
</feature>
<keyword evidence="1" id="KW-0732">Signal</keyword>
<feature type="signal peptide" evidence="1">
    <location>
        <begin position="1"/>
        <end position="23"/>
    </location>
</feature>
<dbReference type="Proteomes" id="UP000637774">
    <property type="component" value="Unassembled WGS sequence"/>
</dbReference>
<dbReference type="RefSeq" id="WP_188562977.1">
    <property type="nucleotide sequence ID" value="NZ_BMGY01000034.1"/>
</dbReference>
<evidence type="ECO:0000313" key="3">
    <source>
        <dbReference type="Proteomes" id="UP000637774"/>
    </source>
</evidence>